<accession>A0A6J8DYM6</accession>
<evidence type="ECO:0000313" key="2">
    <source>
        <dbReference type="Proteomes" id="UP000507470"/>
    </source>
</evidence>
<dbReference type="Proteomes" id="UP000507470">
    <property type="component" value="Unassembled WGS sequence"/>
</dbReference>
<protein>
    <submittedName>
        <fullName evidence="1">Uncharacterized protein</fullName>
    </submittedName>
</protein>
<keyword evidence="2" id="KW-1185">Reference proteome</keyword>
<dbReference type="EMBL" id="CACVKT020007997">
    <property type="protein sequence ID" value="CAC5412405.1"/>
    <property type="molecule type" value="Genomic_DNA"/>
</dbReference>
<organism evidence="1 2">
    <name type="scientific">Mytilus coruscus</name>
    <name type="common">Sea mussel</name>
    <dbReference type="NCBI Taxonomy" id="42192"/>
    <lineage>
        <taxon>Eukaryota</taxon>
        <taxon>Metazoa</taxon>
        <taxon>Spiralia</taxon>
        <taxon>Lophotrochozoa</taxon>
        <taxon>Mollusca</taxon>
        <taxon>Bivalvia</taxon>
        <taxon>Autobranchia</taxon>
        <taxon>Pteriomorphia</taxon>
        <taxon>Mytilida</taxon>
        <taxon>Mytiloidea</taxon>
        <taxon>Mytilidae</taxon>
        <taxon>Mytilinae</taxon>
        <taxon>Mytilus</taxon>
    </lineage>
</organism>
<evidence type="ECO:0000313" key="1">
    <source>
        <dbReference type="EMBL" id="CAC5412405.1"/>
    </source>
</evidence>
<dbReference type="OrthoDB" id="10624217at2759"/>
<name>A0A6J8DYM6_MYTCO</name>
<proteinExistence type="predicted"/>
<gene>
    <name evidence="1" type="ORF">MCOR_45382</name>
</gene>
<sequence>MLAELNILQACVNETIIKCNTLELKHKELFGESAMRAGRSVGGLLKKKISYNKKKAMKRDVQRLKDQCQYIAENLCPSFNLDNDQINMNDANKIKDIVETSLREQTNNINVDLINTIGVKALFILLRKQLFTCEAKFIILDNLGSLVETRYWTCFNSVYESGVNGENQDVEMDESECEEEKCCCDRIRITSKMHELACKKSM</sequence>
<reference evidence="1 2" key="1">
    <citation type="submission" date="2020-06" db="EMBL/GenBank/DDBJ databases">
        <authorList>
            <person name="Li R."/>
            <person name="Bekaert M."/>
        </authorList>
    </citation>
    <scope>NUCLEOTIDE SEQUENCE [LARGE SCALE GENOMIC DNA]</scope>
    <source>
        <strain evidence="2">wild</strain>
    </source>
</reference>
<dbReference type="AlphaFoldDB" id="A0A6J8DYM6"/>